<name>A0A1H3AWV1_HALVA</name>
<dbReference type="AlphaFoldDB" id="A0A1H3AWV1"/>
<evidence type="ECO:0000313" key="1">
    <source>
        <dbReference type="EMBL" id="SDX34186.1"/>
    </source>
</evidence>
<accession>A0A1H3AWV1</accession>
<gene>
    <name evidence="1" type="ORF">SAMN05443574_1334</name>
</gene>
<reference evidence="1 2" key="1">
    <citation type="submission" date="2016-10" db="EMBL/GenBank/DDBJ databases">
        <authorList>
            <person name="de Groot N.N."/>
        </authorList>
    </citation>
    <scope>NUCLEOTIDE SEQUENCE [LARGE SCALE GENOMIC DNA]</scope>
    <source>
        <strain evidence="1 2">DSM 3756</strain>
    </source>
</reference>
<dbReference type="Proteomes" id="UP000182573">
    <property type="component" value="Unassembled WGS sequence"/>
</dbReference>
<dbReference type="EMBL" id="FNOF01000033">
    <property type="protein sequence ID" value="SDX34186.1"/>
    <property type="molecule type" value="Genomic_DNA"/>
</dbReference>
<evidence type="ECO:0000313" key="2">
    <source>
        <dbReference type="Proteomes" id="UP000182573"/>
    </source>
</evidence>
<proteinExistence type="predicted"/>
<organism evidence="1 2">
    <name type="scientific">Haloarcula vallismortis</name>
    <name type="common">Halobacterium vallismortis</name>
    <dbReference type="NCBI Taxonomy" id="28442"/>
    <lineage>
        <taxon>Archaea</taxon>
        <taxon>Methanobacteriati</taxon>
        <taxon>Methanobacteriota</taxon>
        <taxon>Stenosarchaea group</taxon>
        <taxon>Halobacteria</taxon>
        <taxon>Halobacteriales</taxon>
        <taxon>Haloarculaceae</taxon>
        <taxon>Haloarcula</taxon>
    </lineage>
</organism>
<sequence>MNEPFDLFQESVEWVADTGFFIACGRQQNKIGG</sequence>
<protein>
    <submittedName>
        <fullName evidence="1">Uncharacterized protein</fullName>
    </submittedName>
</protein>
<dbReference type="STRING" id="28442.SAMN05443574_1334"/>